<dbReference type="EMBL" id="JAWDJX010000013">
    <property type="protein sequence ID" value="KAK3054221.1"/>
    <property type="molecule type" value="Genomic_DNA"/>
</dbReference>
<dbReference type="InterPro" id="IPR050982">
    <property type="entry name" value="Auxin_biosynth/cation_transpt"/>
</dbReference>
<evidence type="ECO:0000256" key="1">
    <source>
        <dbReference type="ARBA" id="ARBA00023002"/>
    </source>
</evidence>
<dbReference type="GO" id="GO:0050660">
    <property type="term" value="F:flavin adenine dinucleotide binding"/>
    <property type="evidence" value="ECO:0007669"/>
    <property type="project" value="TreeGrafter"/>
</dbReference>
<evidence type="ECO:0000313" key="2">
    <source>
        <dbReference type="EMBL" id="KAK3054221.1"/>
    </source>
</evidence>
<name>A0AAJ0GCL2_9PEZI</name>
<evidence type="ECO:0008006" key="4">
    <source>
        <dbReference type="Google" id="ProtNLM"/>
    </source>
</evidence>
<dbReference type="AlphaFoldDB" id="A0AAJ0GCL2"/>
<dbReference type="GO" id="GO:0004497">
    <property type="term" value="F:monooxygenase activity"/>
    <property type="evidence" value="ECO:0007669"/>
    <property type="project" value="TreeGrafter"/>
</dbReference>
<dbReference type="Pfam" id="PF13738">
    <property type="entry name" value="Pyr_redox_3"/>
    <property type="match status" value="1"/>
</dbReference>
<reference evidence="2" key="1">
    <citation type="submission" date="2023-04" db="EMBL/GenBank/DDBJ databases">
        <title>Black Yeasts Isolated from many extreme environments.</title>
        <authorList>
            <person name="Coleine C."/>
            <person name="Stajich J.E."/>
            <person name="Selbmann L."/>
        </authorList>
    </citation>
    <scope>NUCLEOTIDE SEQUENCE</scope>
    <source>
        <strain evidence="2">CCFEE 5312</strain>
    </source>
</reference>
<dbReference type="Proteomes" id="UP001271007">
    <property type="component" value="Unassembled WGS sequence"/>
</dbReference>
<sequence>MKQQQRTPLVQFDNIPGSLPAGGVPQDADLKSIAQDAVTKLNHLQQSDLASYATWRDLLSLTGTYRTFYSAATVHRTWTFLSQRSRRSIIWLKEDREPRIAHGGAGIMWVDVDVLFTVQHENLAEECMGTVSVTQGEDGNWKIWMMRTWLECFDGRGHPDVIEPATAPTNGTTNGVEPQVYGAIVVGGGQAGLATGGRLHALGVPYVILEKHTSVGDVWMQRYDSLRLHTSKEYGNLPFGHSYPPEDEYMLPAKRIGAGQKQWAEKYGINVQTGTTVENAQYDEGSKQWTVTVLRSHGAKETLRAKNLVIAIGGGHNTPVYPSWATNDKVKASGFKGALMHAFGGYKSADAWAGKRGIVIGTANTGHDIAEDMANAGMQTTIVQRSPTFVFPAEWLHAAEDRHYHAEKAPDVADREDFTYPNKVQREVINNHVWAGIKASPDRFDALEKAGFLLDRYGDTYNHLYVRFGGHYVDIGASARIAKGEIKVRTTPVKGLTEDGLLFDDGTELGADLIVLCTGFNHVFRNDVARIVGTEIAEQMDEFWGTDAGGELRGHAKPAGHPNLYYHGGDVRMARFFSRFLALQIQADVLGRPFVPYLD</sequence>
<gene>
    <name evidence="2" type="ORF">LTR09_004999</name>
</gene>
<dbReference type="PANTHER" id="PTHR43539:SF68">
    <property type="entry name" value="FLAVIN-BINDING MONOOXYGENASE-LIKE PROTEIN (AFU_ORTHOLOGUE AFUA_4G09220)"/>
    <property type="match status" value="1"/>
</dbReference>
<evidence type="ECO:0000313" key="3">
    <source>
        <dbReference type="Proteomes" id="UP001271007"/>
    </source>
</evidence>
<protein>
    <recommendedName>
        <fullName evidence="4">Flavin-containing monooxygenase</fullName>
    </recommendedName>
</protein>
<keyword evidence="3" id="KW-1185">Reference proteome</keyword>
<dbReference type="Gene3D" id="3.50.50.60">
    <property type="entry name" value="FAD/NAD(P)-binding domain"/>
    <property type="match status" value="2"/>
</dbReference>
<dbReference type="PANTHER" id="PTHR43539">
    <property type="entry name" value="FLAVIN-BINDING MONOOXYGENASE-LIKE PROTEIN (AFU_ORTHOLOGUE AFUA_4G09220)"/>
    <property type="match status" value="1"/>
</dbReference>
<proteinExistence type="predicted"/>
<comment type="caution">
    <text evidence="2">The sequence shown here is derived from an EMBL/GenBank/DDBJ whole genome shotgun (WGS) entry which is preliminary data.</text>
</comment>
<keyword evidence="1" id="KW-0560">Oxidoreductase</keyword>
<dbReference type="InterPro" id="IPR036188">
    <property type="entry name" value="FAD/NAD-bd_sf"/>
</dbReference>
<organism evidence="2 3">
    <name type="scientific">Extremus antarcticus</name>
    <dbReference type="NCBI Taxonomy" id="702011"/>
    <lineage>
        <taxon>Eukaryota</taxon>
        <taxon>Fungi</taxon>
        <taxon>Dikarya</taxon>
        <taxon>Ascomycota</taxon>
        <taxon>Pezizomycotina</taxon>
        <taxon>Dothideomycetes</taxon>
        <taxon>Dothideomycetidae</taxon>
        <taxon>Mycosphaerellales</taxon>
        <taxon>Extremaceae</taxon>
        <taxon>Extremus</taxon>
    </lineage>
</organism>
<dbReference type="SUPFAM" id="SSF51905">
    <property type="entry name" value="FAD/NAD(P)-binding domain"/>
    <property type="match status" value="1"/>
</dbReference>
<accession>A0AAJ0GCL2</accession>